<keyword evidence="1" id="KW-0732">Signal</keyword>
<dbReference type="Proteomes" id="UP000257109">
    <property type="component" value="Unassembled WGS sequence"/>
</dbReference>
<protein>
    <recommendedName>
        <fullName evidence="4">Secreted protein</fullName>
    </recommendedName>
</protein>
<accession>A0A371ESN1</accession>
<evidence type="ECO:0000313" key="2">
    <source>
        <dbReference type="EMBL" id="RDX69065.1"/>
    </source>
</evidence>
<organism evidence="2 3">
    <name type="scientific">Mucuna pruriens</name>
    <name type="common">Velvet bean</name>
    <name type="synonym">Dolichos pruriens</name>
    <dbReference type="NCBI Taxonomy" id="157652"/>
    <lineage>
        <taxon>Eukaryota</taxon>
        <taxon>Viridiplantae</taxon>
        <taxon>Streptophyta</taxon>
        <taxon>Embryophyta</taxon>
        <taxon>Tracheophyta</taxon>
        <taxon>Spermatophyta</taxon>
        <taxon>Magnoliopsida</taxon>
        <taxon>eudicotyledons</taxon>
        <taxon>Gunneridae</taxon>
        <taxon>Pentapetalae</taxon>
        <taxon>rosids</taxon>
        <taxon>fabids</taxon>
        <taxon>Fabales</taxon>
        <taxon>Fabaceae</taxon>
        <taxon>Papilionoideae</taxon>
        <taxon>50 kb inversion clade</taxon>
        <taxon>NPAAA clade</taxon>
        <taxon>indigoferoid/millettioid clade</taxon>
        <taxon>Phaseoleae</taxon>
        <taxon>Mucuna</taxon>
    </lineage>
</organism>
<evidence type="ECO:0008006" key="4">
    <source>
        <dbReference type="Google" id="ProtNLM"/>
    </source>
</evidence>
<keyword evidence="3" id="KW-1185">Reference proteome</keyword>
<gene>
    <name evidence="2" type="ORF">CR513_51873</name>
</gene>
<comment type="caution">
    <text evidence="2">The sequence shown here is derived from an EMBL/GenBank/DDBJ whole genome shotgun (WGS) entry which is preliminary data.</text>
</comment>
<sequence length="102" mass="11958">MFFSLFAPILFQLRDAVFLRFSFPASSKNKILVYWEFEQTSDFSLNTLTSCSVFNKFLSFGRNSDLLRCDVTIIEYRSTCVMTLDVFYNPGSPHKKILLFKR</sequence>
<dbReference type="EMBL" id="QJKJ01012279">
    <property type="protein sequence ID" value="RDX69065.1"/>
    <property type="molecule type" value="Genomic_DNA"/>
</dbReference>
<proteinExistence type="predicted"/>
<reference evidence="2" key="1">
    <citation type="submission" date="2018-05" db="EMBL/GenBank/DDBJ databases">
        <title>Draft genome of Mucuna pruriens seed.</title>
        <authorList>
            <person name="Nnadi N.E."/>
            <person name="Vos R."/>
            <person name="Hasami M.H."/>
            <person name="Devisetty U.K."/>
            <person name="Aguiy J.C."/>
        </authorList>
    </citation>
    <scope>NUCLEOTIDE SEQUENCE [LARGE SCALE GENOMIC DNA]</scope>
    <source>
        <strain evidence="2">JCA_2017</strain>
    </source>
</reference>
<dbReference type="AlphaFoldDB" id="A0A371ESN1"/>
<evidence type="ECO:0000256" key="1">
    <source>
        <dbReference type="SAM" id="SignalP"/>
    </source>
</evidence>
<feature type="non-terminal residue" evidence="2">
    <location>
        <position position="1"/>
    </location>
</feature>
<feature type="signal peptide" evidence="1">
    <location>
        <begin position="1"/>
        <end position="16"/>
    </location>
</feature>
<name>A0A371ESN1_MUCPR</name>
<evidence type="ECO:0000313" key="3">
    <source>
        <dbReference type="Proteomes" id="UP000257109"/>
    </source>
</evidence>
<feature type="chain" id="PRO_5016563325" description="Secreted protein" evidence="1">
    <location>
        <begin position="17"/>
        <end position="102"/>
    </location>
</feature>